<dbReference type="Proteomes" id="UP001174997">
    <property type="component" value="Unassembled WGS sequence"/>
</dbReference>
<sequence>MHDGSCPKCGAASEGKSCGSCGAQTFSPSRRSPITAISSSSSASTSSQRHQFPLTQLDDQPPLSALYDLARSPHGRQQSRKRHLQQKGFTSFVGRQAGSYVYLANVRKSISEENKNKTKTKNRNNSRRRSSGGGGGDSRRRGED</sequence>
<proteinExistence type="predicted"/>
<dbReference type="AlphaFoldDB" id="A0AA39ZNP0"/>
<dbReference type="EMBL" id="JAULSY010000001">
    <property type="protein sequence ID" value="KAK0674463.1"/>
    <property type="molecule type" value="Genomic_DNA"/>
</dbReference>
<keyword evidence="3" id="KW-1185">Reference proteome</keyword>
<evidence type="ECO:0000313" key="2">
    <source>
        <dbReference type="EMBL" id="KAK0674463.1"/>
    </source>
</evidence>
<accession>A0AA39ZNP0</accession>
<evidence type="ECO:0000256" key="1">
    <source>
        <dbReference type="SAM" id="MobiDB-lite"/>
    </source>
</evidence>
<feature type="compositionally biased region" description="Basic residues" evidence="1">
    <location>
        <begin position="117"/>
        <end position="130"/>
    </location>
</feature>
<gene>
    <name evidence="2" type="ORF">QBC41DRAFT_297552</name>
</gene>
<organism evidence="2 3">
    <name type="scientific">Cercophora samala</name>
    <dbReference type="NCBI Taxonomy" id="330535"/>
    <lineage>
        <taxon>Eukaryota</taxon>
        <taxon>Fungi</taxon>
        <taxon>Dikarya</taxon>
        <taxon>Ascomycota</taxon>
        <taxon>Pezizomycotina</taxon>
        <taxon>Sordariomycetes</taxon>
        <taxon>Sordariomycetidae</taxon>
        <taxon>Sordariales</taxon>
        <taxon>Lasiosphaeriaceae</taxon>
        <taxon>Cercophora</taxon>
    </lineage>
</organism>
<feature type="compositionally biased region" description="Low complexity" evidence="1">
    <location>
        <begin position="27"/>
        <end position="47"/>
    </location>
</feature>
<protein>
    <submittedName>
        <fullName evidence="2">Uncharacterized protein</fullName>
    </submittedName>
</protein>
<reference evidence="2" key="1">
    <citation type="submission" date="2023-06" db="EMBL/GenBank/DDBJ databases">
        <title>Genome-scale phylogeny and comparative genomics of the fungal order Sordariales.</title>
        <authorList>
            <consortium name="Lawrence Berkeley National Laboratory"/>
            <person name="Hensen N."/>
            <person name="Bonometti L."/>
            <person name="Westerberg I."/>
            <person name="Brannstrom I.O."/>
            <person name="Guillou S."/>
            <person name="Cros-Aarteil S."/>
            <person name="Calhoun S."/>
            <person name="Haridas S."/>
            <person name="Kuo A."/>
            <person name="Mondo S."/>
            <person name="Pangilinan J."/>
            <person name="Riley R."/>
            <person name="Labutti K."/>
            <person name="Andreopoulos B."/>
            <person name="Lipzen A."/>
            <person name="Chen C."/>
            <person name="Yanf M."/>
            <person name="Daum C."/>
            <person name="Ng V."/>
            <person name="Clum A."/>
            <person name="Steindorff A."/>
            <person name="Ohm R."/>
            <person name="Martin F."/>
            <person name="Silar P."/>
            <person name="Natvig D."/>
            <person name="Lalanne C."/>
            <person name="Gautier V."/>
            <person name="Ament-Velasquez S.L."/>
            <person name="Kruys A."/>
            <person name="Hutchinson M.I."/>
            <person name="Powell A.J."/>
            <person name="Barry K."/>
            <person name="Miller A.N."/>
            <person name="Grigoriev I.V."/>
            <person name="Debuchy R."/>
            <person name="Gladieux P."/>
            <person name="Thoren M.H."/>
            <person name="Johannesson H."/>
        </authorList>
    </citation>
    <scope>NUCLEOTIDE SEQUENCE</scope>
    <source>
        <strain evidence="2">CBS 307.81</strain>
    </source>
</reference>
<evidence type="ECO:0000313" key="3">
    <source>
        <dbReference type="Proteomes" id="UP001174997"/>
    </source>
</evidence>
<feature type="compositionally biased region" description="Basic residues" evidence="1">
    <location>
        <begin position="73"/>
        <end position="85"/>
    </location>
</feature>
<feature type="region of interest" description="Disordered" evidence="1">
    <location>
        <begin position="106"/>
        <end position="144"/>
    </location>
</feature>
<name>A0AA39ZNP0_9PEZI</name>
<comment type="caution">
    <text evidence="2">The sequence shown here is derived from an EMBL/GenBank/DDBJ whole genome shotgun (WGS) entry which is preliminary data.</text>
</comment>
<feature type="compositionally biased region" description="Polar residues" evidence="1">
    <location>
        <begin position="48"/>
        <end position="58"/>
    </location>
</feature>
<feature type="region of interest" description="Disordered" evidence="1">
    <location>
        <begin position="1"/>
        <end position="91"/>
    </location>
</feature>